<dbReference type="InterPro" id="IPR013114">
    <property type="entry name" value="FabA_FabZ"/>
</dbReference>
<dbReference type="PANTHER" id="PTHR30272">
    <property type="entry name" value="3-HYDROXYACYL-[ACYL-CARRIER-PROTEIN] DEHYDRATASE"/>
    <property type="match status" value="1"/>
</dbReference>
<accession>A0A2Z4LXR1</accession>
<dbReference type="InterPro" id="IPR029069">
    <property type="entry name" value="HotDog_dom_sf"/>
</dbReference>
<proteinExistence type="predicted"/>
<dbReference type="OrthoDB" id="9772788at2"/>
<evidence type="ECO:0000256" key="1">
    <source>
        <dbReference type="ARBA" id="ARBA00023239"/>
    </source>
</evidence>
<dbReference type="Pfam" id="PF07977">
    <property type="entry name" value="FabA"/>
    <property type="match status" value="1"/>
</dbReference>
<keyword evidence="1 2" id="KW-0456">Lyase</keyword>
<dbReference type="GO" id="GO:0019171">
    <property type="term" value="F:(3R)-hydroxyacyl-[acyl-carrier-protein] dehydratase activity"/>
    <property type="evidence" value="ECO:0007669"/>
    <property type="project" value="UniProtKB-EC"/>
</dbReference>
<dbReference type="KEGG" id="spon:HME9304_03190"/>
<dbReference type="AlphaFoldDB" id="A0A2Z4LXR1"/>
<evidence type="ECO:0000313" key="3">
    <source>
        <dbReference type="Proteomes" id="UP000248536"/>
    </source>
</evidence>
<dbReference type="PANTHER" id="PTHR30272:SF1">
    <property type="entry name" value="3-HYDROXYACYL-[ACYL-CARRIER-PROTEIN] DEHYDRATASE"/>
    <property type="match status" value="1"/>
</dbReference>
<sequence>MDKNKIKLLLPYNQPFLFVDDLITVNDNGIEGVYTFDKNSSFYQGHFKDFPVTPGVVLTECCAQIGLVCLGIYLLGDAISKKNTIDLQIAMSSSEMEFYLPVLPGETVTVNSEKIYFRFNKLKCKVKLFNSDKKLVCKGTLAGMLKLNLDGK</sequence>
<protein>
    <submittedName>
        <fullName evidence="2">3-hydroxyacyl-[acyl-carrier-protein] dehydratase</fullName>
        <ecNumber evidence="2">4.2.1.59</ecNumber>
    </submittedName>
</protein>
<dbReference type="RefSeq" id="WP_112379468.1">
    <property type="nucleotide sequence ID" value="NZ_CP030104.1"/>
</dbReference>
<dbReference type="SUPFAM" id="SSF54637">
    <property type="entry name" value="Thioesterase/thiol ester dehydrase-isomerase"/>
    <property type="match status" value="1"/>
</dbReference>
<dbReference type="Proteomes" id="UP000248536">
    <property type="component" value="Chromosome"/>
</dbReference>
<reference evidence="2 3" key="1">
    <citation type="submission" date="2018-06" db="EMBL/GenBank/DDBJ databases">
        <title>Spongiibacterium sp. HME9304 Genome sequencing and assembly.</title>
        <authorList>
            <person name="Kang H."/>
            <person name="Kim H."/>
            <person name="Joh K."/>
        </authorList>
    </citation>
    <scope>NUCLEOTIDE SEQUENCE [LARGE SCALE GENOMIC DNA]</scope>
    <source>
        <strain evidence="2 3">HME9304</strain>
    </source>
</reference>
<dbReference type="EMBL" id="CP030104">
    <property type="protein sequence ID" value="AWX46158.1"/>
    <property type="molecule type" value="Genomic_DNA"/>
</dbReference>
<name>A0A2Z4LXR1_9FLAO</name>
<dbReference type="Gene3D" id="3.10.129.10">
    <property type="entry name" value="Hotdog Thioesterase"/>
    <property type="match status" value="1"/>
</dbReference>
<evidence type="ECO:0000313" key="2">
    <source>
        <dbReference type="EMBL" id="AWX46158.1"/>
    </source>
</evidence>
<gene>
    <name evidence="2" type="primary">fabZ</name>
    <name evidence="2" type="ORF">HME9304_03190</name>
</gene>
<keyword evidence="3" id="KW-1185">Reference proteome</keyword>
<organism evidence="2 3">
    <name type="scientific">Flagellimonas maritima</name>
    <dbReference type="NCBI Taxonomy" id="1383885"/>
    <lineage>
        <taxon>Bacteria</taxon>
        <taxon>Pseudomonadati</taxon>
        <taxon>Bacteroidota</taxon>
        <taxon>Flavobacteriia</taxon>
        <taxon>Flavobacteriales</taxon>
        <taxon>Flavobacteriaceae</taxon>
        <taxon>Flagellimonas</taxon>
    </lineage>
</organism>
<dbReference type="EC" id="4.2.1.59" evidence="2"/>